<sequence length="192" mass="21027">MLLELRTYDMKPGKAPAYLTQFRTQGVGLVTRHLPMLGYWLVDTGRLNRIEHLWAYASFEERDACRASLAQDAEWMEGFIPTAFEHVVAQSNRLMQIEKSSPALKDAIAQRKAHHANQAADSPMLAQSLHALEVGANPDNGVGLIGQFRVVSGDCPGQIISLRSGAFADLCTAATGSLSQEILRPLSLSPLR</sequence>
<dbReference type="InterPro" id="IPR051557">
    <property type="entry name" value="NipSnap_domain"/>
</dbReference>
<dbReference type="AlphaFoldDB" id="A0A2R8AY51"/>
<accession>A0A2R8AY51</accession>
<dbReference type="SUPFAM" id="SSF54909">
    <property type="entry name" value="Dimeric alpha+beta barrel"/>
    <property type="match status" value="1"/>
</dbReference>
<protein>
    <recommendedName>
        <fullName evidence="2">NIPSNAP domain-containing protein</fullName>
    </recommendedName>
</protein>
<feature type="domain" description="NIPSNAP" evidence="2">
    <location>
        <begin position="4"/>
        <end position="101"/>
    </location>
</feature>
<evidence type="ECO:0000259" key="2">
    <source>
        <dbReference type="Pfam" id="PF07978"/>
    </source>
</evidence>
<dbReference type="InterPro" id="IPR012577">
    <property type="entry name" value="NIPSNAP"/>
</dbReference>
<dbReference type="RefSeq" id="WP_108886773.1">
    <property type="nucleotide sequence ID" value="NZ_OMOJ01000005.1"/>
</dbReference>
<dbReference type="Pfam" id="PF07978">
    <property type="entry name" value="NIPSNAP"/>
    <property type="match status" value="1"/>
</dbReference>
<dbReference type="PANTHER" id="PTHR21017:SF17">
    <property type="entry name" value="PROTEIN NIPSNAP"/>
    <property type="match status" value="1"/>
</dbReference>
<dbReference type="EMBL" id="OMOJ01000005">
    <property type="protein sequence ID" value="SPF80930.1"/>
    <property type="molecule type" value="Genomic_DNA"/>
</dbReference>
<dbReference type="InterPro" id="IPR011008">
    <property type="entry name" value="Dimeric_a/b-barrel"/>
</dbReference>
<dbReference type="OrthoDB" id="4124121at2"/>
<evidence type="ECO:0000313" key="4">
    <source>
        <dbReference type="Proteomes" id="UP000244904"/>
    </source>
</evidence>
<proteinExistence type="inferred from homology"/>
<dbReference type="Proteomes" id="UP000244904">
    <property type="component" value="Unassembled WGS sequence"/>
</dbReference>
<evidence type="ECO:0000256" key="1">
    <source>
        <dbReference type="ARBA" id="ARBA00005291"/>
    </source>
</evidence>
<organism evidence="3 4">
    <name type="scientific">Pseudoprimorskyibacter insulae</name>
    <dbReference type="NCBI Taxonomy" id="1695997"/>
    <lineage>
        <taxon>Bacteria</taxon>
        <taxon>Pseudomonadati</taxon>
        <taxon>Pseudomonadota</taxon>
        <taxon>Alphaproteobacteria</taxon>
        <taxon>Rhodobacterales</taxon>
        <taxon>Paracoccaceae</taxon>
        <taxon>Pseudoprimorskyibacter</taxon>
    </lineage>
</organism>
<name>A0A2R8AY51_9RHOB</name>
<reference evidence="4" key="1">
    <citation type="submission" date="2018-03" db="EMBL/GenBank/DDBJ databases">
        <authorList>
            <person name="Rodrigo-Torres L."/>
            <person name="Arahal R. D."/>
            <person name="Lucena T."/>
        </authorList>
    </citation>
    <scope>NUCLEOTIDE SEQUENCE [LARGE SCALE GENOMIC DNA]</scope>
    <source>
        <strain evidence="4">CECT 8871</strain>
    </source>
</reference>
<dbReference type="PANTHER" id="PTHR21017">
    <property type="entry name" value="NIPSNAP-RELATED"/>
    <property type="match status" value="1"/>
</dbReference>
<gene>
    <name evidence="3" type="ORF">PRI8871_02743</name>
</gene>
<keyword evidence="4" id="KW-1185">Reference proteome</keyword>
<dbReference type="Gene3D" id="3.30.70.100">
    <property type="match status" value="1"/>
</dbReference>
<evidence type="ECO:0000313" key="3">
    <source>
        <dbReference type="EMBL" id="SPF80930.1"/>
    </source>
</evidence>
<comment type="similarity">
    <text evidence="1">Belongs to the NipSnap family.</text>
</comment>